<dbReference type="Pfam" id="PF03992">
    <property type="entry name" value="ABM"/>
    <property type="match status" value="1"/>
</dbReference>
<feature type="compositionally biased region" description="Basic and acidic residues" evidence="4">
    <location>
        <begin position="265"/>
        <end position="298"/>
    </location>
</feature>
<keyword evidence="2" id="KW-0479">Metal-binding</keyword>
<feature type="region of interest" description="Disordered" evidence="4">
    <location>
        <begin position="253"/>
        <end position="318"/>
    </location>
</feature>
<protein>
    <submittedName>
        <fullName evidence="6">Chlorite dismutase</fullName>
    </submittedName>
</protein>
<dbReference type="SUPFAM" id="SSF54909">
    <property type="entry name" value="Dimeric alpha+beta barrel"/>
    <property type="match status" value="2"/>
</dbReference>
<dbReference type="InterPro" id="IPR010644">
    <property type="entry name" value="ChdC/CLD"/>
</dbReference>
<reference evidence="7" key="1">
    <citation type="submission" date="2016-10" db="EMBL/GenBank/DDBJ databases">
        <authorList>
            <person name="Varghese N."/>
            <person name="Submissions S."/>
        </authorList>
    </citation>
    <scope>NUCLEOTIDE SEQUENCE [LARGE SCALE GENOMIC DNA]</scope>
    <source>
        <strain evidence="7">B4,CECT 8067,JCM 17497</strain>
    </source>
</reference>
<dbReference type="STRING" id="1095776.SAMN04515672_4078"/>
<gene>
    <name evidence="6" type="ORF">SAMN04515672_4078</name>
</gene>
<dbReference type="Gene3D" id="3.30.70.100">
    <property type="match status" value="1"/>
</dbReference>
<dbReference type="Pfam" id="PF06778">
    <property type="entry name" value="Chlor_dismutase"/>
    <property type="match status" value="1"/>
</dbReference>
<dbReference type="OrthoDB" id="8690at2157"/>
<evidence type="ECO:0000313" key="6">
    <source>
        <dbReference type="EMBL" id="SDK82998.1"/>
    </source>
</evidence>
<evidence type="ECO:0000259" key="5">
    <source>
        <dbReference type="PROSITE" id="PS51725"/>
    </source>
</evidence>
<dbReference type="RefSeq" id="WP_090311111.1">
    <property type="nucleotide sequence ID" value="NZ_FNFE01000007.1"/>
</dbReference>
<feature type="domain" description="ABM" evidence="5">
    <location>
        <begin position="426"/>
        <end position="514"/>
    </location>
</feature>
<keyword evidence="3" id="KW-0408">Iron</keyword>
<evidence type="ECO:0000256" key="2">
    <source>
        <dbReference type="ARBA" id="ARBA00022723"/>
    </source>
</evidence>
<dbReference type="AlphaFoldDB" id="A0A1G9F3S5"/>
<keyword evidence="1" id="KW-0349">Heme</keyword>
<dbReference type="GO" id="GO:0016491">
    <property type="term" value="F:oxidoreductase activity"/>
    <property type="evidence" value="ECO:0007669"/>
    <property type="project" value="InterPro"/>
</dbReference>
<evidence type="ECO:0000256" key="4">
    <source>
        <dbReference type="SAM" id="MobiDB-lite"/>
    </source>
</evidence>
<keyword evidence="7" id="KW-1185">Reference proteome</keyword>
<accession>A0A1G9F3S5</accession>
<dbReference type="PANTHER" id="PTHR36843">
    <property type="entry name" value="HEME-DEPENDENT PEROXIDASE YWFI-RELATED"/>
    <property type="match status" value="1"/>
</dbReference>
<dbReference type="PROSITE" id="PS51725">
    <property type="entry name" value="ABM"/>
    <property type="match status" value="1"/>
</dbReference>
<dbReference type="PANTHER" id="PTHR36843:SF1">
    <property type="entry name" value="COPROHEME DECARBOXYLASE"/>
    <property type="match status" value="1"/>
</dbReference>
<dbReference type="Proteomes" id="UP000198882">
    <property type="component" value="Unassembled WGS sequence"/>
</dbReference>
<dbReference type="NCBIfam" id="NF008913">
    <property type="entry name" value="PRK12276.1"/>
    <property type="match status" value="1"/>
</dbReference>
<dbReference type="NCBIfam" id="NF007124">
    <property type="entry name" value="PRK09565.1"/>
    <property type="match status" value="2"/>
</dbReference>
<proteinExistence type="predicted"/>
<dbReference type="GO" id="GO:0020037">
    <property type="term" value="F:heme binding"/>
    <property type="evidence" value="ECO:0007669"/>
    <property type="project" value="InterPro"/>
</dbReference>
<evidence type="ECO:0000256" key="3">
    <source>
        <dbReference type="ARBA" id="ARBA00023004"/>
    </source>
</evidence>
<dbReference type="InterPro" id="IPR011008">
    <property type="entry name" value="Dimeric_a/b-barrel"/>
</dbReference>
<name>A0A1G9F3S5_9EURY</name>
<evidence type="ECO:0000256" key="1">
    <source>
        <dbReference type="ARBA" id="ARBA00022617"/>
    </source>
</evidence>
<dbReference type="GO" id="GO:0046872">
    <property type="term" value="F:metal ion binding"/>
    <property type="evidence" value="ECO:0007669"/>
    <property type="project" value="UniProtKB-KW"/>
</dbReference>
<sequence>MERRQPPQTEEGWYVLHDFRSIDWDAWRDAPERRRSQAIDEGIDYLTAAENVSDADEGDSATFAVLGHKADLLVLHLRPTLGDIDALERQFEHTALAEFTERADSYLSVTEVSGYMSQDYFDDDAEMEDAGMARYIESRLKPEIPDAEFLSFYPMSKRRGPDHNWYELPFDERAEYLSNHGEIGKGYAGRVTQIISGSLGLDDFEWGITLFGDDPTDVKELLYEMRFDPSSSRFAEFGRFLSARRFPPENLGAYLAGDRVPQEGGDGHGGHHHGESDSGGHHGDAGGHRSDSGGHHGDSSGAHGDSSGGRPGSDGEDVRSELEEIGVYAGQPHGEDVHAVVLYSEADADELFDEVDGLRTNFDHYDTHVKTAVYEPSDAGSRGDDAENAIVSLWETERAANTAAGFLADLPDIVRQAGDDDSDSWGTMGMFYTVEPDHREDFVGTFGDVAGLLADMDGHRKTDLLVNRENENDMFIASRWDSREDAMAFFRSDAFGETVEFGRDILADRPRHVFLA</sequence>
<dbReference type="Gene3D" id="3.30.70.1030">
    <property type="entry name" value="Apc35880, domain 1"/>
    <property type="match status" value="2"/>
</dbReference>
<dbReference type="InterPro" id="IPR007138">
    <property type="entry name" value="ABM_dom"/>
</dbReference>
<organism evidence="6 7">
    <name type="scientific">Natronorubrum texcoconense</name>
    <dbReference type="NCBI Taxonomy" id="1095776"/>
    <lineage>
        <taxon>Archaea</taxon>
        <taxon>Methanobacteriati</taxon>
        <taxon>Methanobacteriota</taxon>
        <taxon>Stenosarchaea group</taxon>
        <taxon>Halobacteria</taxon>
        <taxon>Halobacteriales</taxon>
        <taxon>Natrialbaceae</taxon>
        <taxon>Natronorubrum</taxon>
    </lineage>
</organism>
<dbReference type="EMBL" id="FNFE01000007">
    <property type="protein sequence ID" value="SDK82998.1"/>
    <property type="molecule type" value="Genomic_DNA"/>
</dbReference>
<evidence type="ECO:0000313" key="7">
    <source>
        <dbReference type="Proteomes" id="UP000198882"/>
    </source>
</evidence>